<reference evidence="3 4" key="1">
    <citation type="submission" date="2020-08" db="EMBL/GenBank/DDBJ databases">
        <title>Sequencing the genomes of 1000 actinobacteria strains.</title>
        <authorList>
            <person name="Klenk H.-P."/>
        </authorList>
    </citation>
    <scope>NUCLEOTIDE SEQUENCE [LARGE SCALE GENOMIC DNA]</scope>
    <source>
        <strain evidence="3 4">DSM 105784</strain>
    </source>
</reference>
<name>A0A841ALU8_9MICO</name>
<dbReference type="Pfam" id="PF10646">
    <property type="entry name" value="Germane"/>
    <property type="match status" value="1"/>
</dbReference>
<accession>A0A841ALU8</accession>
<sequence>MPESTVRSRLVRAALALAVVVGLSACAGIPTSGSVTAGSVINDEVEPVLGFAPQGPRAGSTQEEILADFIAAATNPQSNYEIAREFLSEDFTQEWKPDALTTIRSGVGTVRRVTDVELGYSLSTSASVDPEGRYQETDPASSTLSFTFVKEGDEWRIGSAPDGIVLSANNFPQVFGEYPLYYFDPTGRFLVPDVRWFPTRSSTSLRVVTSLLAGQSSWLSNGVLVSAFPAGTQLGSELVTIEAGIATVDLSEEARATTAAERDRMRQQVSASLPTATSVVLTVGGIPLDIPDTGSTPAVINPVVEAAPLIQRDTSFGYASGDDITTIDGVSDKVVGLAPSAVALARSKSEAVVLSDAGVSLVQSGVAAPLVVDSRADLVAPSIDNSGYVWSVPRSDASAIRVYEFDGTPHDVASSLSAGGTVISLEVSRDGARVLAYLSTDIGPQLFVAGVVRQDGVPIALGEAFQLQASSAAPLDATWVDNRTVATLSESGDETVVTAFEIGGPSETLGQIENGVTIVGGNAGTDGVRVLTTDGELFFPRGSSWQKSGITATLLATQQ</sequence>
<dbReference type="Pfam" id="PF10647">
    <property type="entry name" value="Gmad1"/>
    <property type="match status" value="1"/>
</dbReference>
<evidence type="ECO:0000313" key="4">
    <source>
        <dbReference type="Proteomes" id="UP000536685"/>
    </source>
</evidence>
<dbReference type="InterPro" id="IPR018910">
    <property type="entry name" value="LpqB_C"/>
</dbReference>
<dbReference type="Proteomes" id="UP000536685">
    <property type="component" value="Unassembled WGS sequence"/>
</dbReference>
<dbReference type="InterPro" id="IPR059026">
    <property type="entry name" value="LpqB_N"/>
</dbReference>
<dbReference type="Pfam" id="PF25976">
    <property type="entry name" value="LpqB_N"/>
    <property type="match status" value="1"/>
</dbReference>
<evidence type="ECO:0000256" key="1">
    <source>
        <dbReference type="SAM" id="SignalP"/>
    </source>
</evidence>
<organism evidence="3 4">
    <name type="scientific">Conyzicola lurida</name>
    <dbReference type="NCBI Taxonomy" id="1172621"/>
    <lineage>
        <taxon>Bacteria</taxon>
        <taxon>Bacillati</taxon>
        <taxon>Actinomycetota</taxon>
        <taxon>Actinomycetes</taxon>
        <taxon>Micrococcales</taxon>
        <taxon>Microbacteriaceae</taxon>
        <taxon>Conyzicola</taxon>
    </lineage>
</organism>
<keyword evidence="4" id="KW-1185">Reference proteome</keyword>
<keyword evidence="1" id="KW-0732">Signal</keyword>
<feature type="chain" id="PRO_5032449110" description="GerMN domain-containing protein" evidence="1">
    <location>
        <begin position="28"/>
        <end position="559"/>
    </location>
</feature>
<comment type="caution">
    <text evidence="3">The sequence shown here is derived from an EMBL/GenBank/DDBJ whole genome shotgun (WGS) entry which is preliminary data.</text>
</comment>
<gene>
    <name evidence="3" type="ORF">HD599_002510</name>
</gene>
<feature type="signal peptide" evidence="1">
    <location>
        <begin position="1"/>
        <end position="27"/>
    </location>
</feature>
<dbReference type="InterPro" id="IPR019606">
    <property type="entry name" value="GerMN"/>
</dbReference>
<evidence type="ECO:0000313" key="3">
    <source>
        <dbReference type="EMBL" id="MBB5844187.1"/>
    </source>
</evidence>
<evidence type="ECO:0000259" key="2">
    <source>
        <dbReference type="SMART" id="SM00909"/>
    </source>
</evidence>
<protein>
    <recommendedName>
        <fullName evidence="2">GerMN domain-containing protein</fullName>
    </recommendedName>
</protein>
<proteinExistence type="predicted"/>
<dbReference type="EMBL" id="JACHMJ010000001">
    <property type="protein sequence ID" value="MBB5844187.1"/>
    <property type="molecule type" value="Genomic_DNA"/>
</dbReference>
<dbReference type="RefSeq" id="WP_184238101.1">
    <property type="nucleotide sequence ID" value="NZ_JACHMJ010000001.1"/>
</dbReference>
<dbReference type="AlphaFoldDB" id="A0A841ALU8"/>
<dbReference type="PROSITE" id="PS51257">
    <property type="entry name" value="PROKAR_LIPOPROTEIN"/>
    <property type="match status" value="1"/>
</dbReference>
<feature type="domain" description="GerMN" evidence="2">
    <location>
        <begin position="204"/>
        <end position="292"/>
    </location>
</feature>
<dbReference type="SMART" id="SM00909">
    <property type="entry name" value="Germane"/>
    <property type="match status" value="1"/>
</dbReference>